<dbReference type="Proteomes" id="UP000078541">
    <property type="component" value="Unassembled WGS sequence"/>
</dbReference>
<dbReference type="AlphaFoldDB" id="A0A151JZ89"/>
<proteinExistence type="predicted"/>
<sequence length="138" mass="15727">MKVKTKIGMGMKPKKKRKKVTKKRILPTAKRGGTLPFLLILSALRSLIGAVSVAKAVNDSKTARRQLEELHDCAMEQGHGLYLASYKYRRGLYLGPYKRGQGVAAKKKKRQRDDKNAVWRNYQCAIERAHETYARIIL</sequence>
<dbReference type="EMBL" id="KQ981429">
    <property type="protein sequence ID" value="KYN41750.1"/>
    <property type="molecule type" value="Genomic_DNA"/>
</dbReference>
<gene>
    <name evidence="2" type="ORF">ALC56_03832</name>
</gene>
<evidence type="ECO:0000313" key="2">
    <source>
        <dbReference type="EMBL" id="KYN41750.1"/>
    </source>
</evidence>
<name>A0A151JZ89_9HYME</name>
<evidence type="ECO:0000256" key="1">
    <source>
        <dbReference type="SAM" id="MobiDB-lite"/>
    </source>
</evidence>
<feature type="region of interest" description="Disordered" evidence="1">
    <location>
        <begin position="1"/>
        <end position="20"/>
    </location>
</feature>
<reference evidence="2 3" key="1">
    <citation type="submission" date="2016-03" db="EMBL/GenBank/DDBJ databases">
        <title>Trachymyrmex septentrionalis WGS genome.</title>
        <authorList>
            <person name="Nygaard S."/>
            <person name="Hu H."/>
            <person name="Boomsma J."/>
            <person name="Zhang G."/>
        </authorList>
    </citation>
    <scope>NUCLEOTIDE SEQUENCE [LARGE SCALE GENOMIC DNA]</scope>
    <source>
        <strain evidence="2">Tsep2-gDNA-1</strain>
        <tissue evidence="2">Whole body</tissue>
    </source>
</reference>
<protein>
    <submittedName>
        <fullName evidence="2">Uncharacterized protein</fullName>
    </submittedName>
</protein>
<organism evidence="2 3">
    <name type="scientific">Trachymyrmex septentrionalis</name>
    <dbReference type="NCBI Taxonomy" id="34720"/>
    <lineage>
        <taxon>Eukaryota</taxon>
        <taxon>Metazoa</taxon>
        <taxon>Ecdysozoa</taxon>
        <taxon>Arthropoda</taxon>
        <taxon>Hexapoda</taxon>
        <taxon>Insecta</taxon>
        <taxon>Pterygota</taxon>
        <taxon>Neoptera</taxon>
        <taxon>Endopterygota</taxon>
        <taxon>Hymenoptera</taxon>
        <taxon>Apocrita</taxon>
        <taxon>Aculeata</taxon>
        <taxon>Formicoidea</taxon>
        <taxon>Formicidae</taxon>
        <taxon>Myrmicinae</taxon>
        <taxon>Trachymyrmex</taxon>
    </lineage>
</organism>
<evidence type="ECO:0000313" key="3">
    <source>
        <dbReference type="Proteomes" id="UP000078541"/>
    </source>
</evidence>
<accession>A0A151JZ89</accession>
<keyword evidence="3" id="KW-1185">Reference proteome</keyword>
<feature type="compositionally biased region" description="Low complexity" evidence="1">
    <location>
        <begin position="1"/>
        <end position="11"/>
    </location>
</feature>